<protein>
    <submittedName>
        <fullName evidence="2">Uncharacterized protein</fullName>
    </submittedName>
</protein>
<proteinExistence type="predicted"/>
<sequence>MGRIGRLCGAMADVQWYQVTRMTQLRVPVGREVARNLRWAPSGLLVSTQTDLVDRYFWRQPHLGTRRSLVTELPTTTPSRQPRGLSLQLECTGRPVDRHYNEGTLLPDNDRSLRVQMPMHPPGVIRSVSASNYRPSIRCEDRQTRCSPDSSCLLQPRPALPHLDTCQVCGCRRGGAATGQIGRAHLHPAPSDRPKGPRRVTEPRCGHEVDSSRRVLAWRGRARRFETGREDDPGL</sequence>
<organism evidence="2 3">
    <name type="scientific">Protopolystoma xenopodis</name>
    <dbReference type="NCBI Taxonomy" id="117903"/>
    <lineage>
        <taxon>Eukaryota</taxon>
        <taxon>Metazoa</taxon>
        <taxon>Spiralia</taxon>
        <taxon>Lophotrochozoa</taxon>
        <taxon>Platyhelminthes</taxon>
        <taxon>Monogenea</taxon>
        <taxon>Polyopisthocotylea</taxon>
        <taxon>Polystomatidea</taxon>
        <taxon>Polystomatidae</taxon>
        <taxon>Protopolystoma</taxon>
    </lineage>
</organism>
<dbReference type="EMBL" id="CAAALY010025108">
    <property type="protein sequence ID" value="VEL15582.1"/>
    <property type="molecule type" value="Genomic_DNA"/>
</dbReference>
<dbReference type="AlphaFoldDB" id="A0A3S5A5K4"/>
<evidence type="ECO:0000313" key="3">
    <source>
        <dbReference type="Proteomes" id="UP000784294"/>
    </source>
</evidence>
<reference evidence="2" key="1">
    <citation type="submission" date="2018-11" db="EMBL/GenBank/DDBJ databases">
        <authorList>
            <consortium name="Pathogen Informatics"/>
        </authorList>
    </citation>
    <scope>NUCLEOTIDE SEQUENCE</scope>
</reference>
<accession>A0A3S5A5K4</accession>
<evidence type="ECO:0000256" key="1">
    <source>
        <dbReference type="SAM" id="MobiDB-lite"/>
    </source>
</evidence>
<keyword evidence="3" id="KW-1185">Reference proteome</keyword>
<feature type="region of interest" description="Disordered" evidence="1">
    <location>
        <begin position="181"/>
        <end position="208"/>
    </location>
</feature>
<gene>
    <name evidence="2" type="ORF">PXEA_LOCUS9022</name>
</gene>
<name>A0A3S5A5K4_9PLAT</name>
<evidence type="ECO:0000313" key="2">
    <source>
        <dbReference type="EMBL" id="VEL15582.1"/>
    </source>
</evidence>
<feature type="compositionally biased region" description="Basic and acidic residues" evidence="1">
    <location>
        <begin position="190"/>
        <end position="208"/>
    </location>
</feature>
<comment type="caution">
    <text evidence="2">The sequence shown here is derived from an EMBL/GenBank/DDBJ whole genome shotgun (WGS) entry which is preliminary data.</text>
</comment>
<dbReference type="Proteomes" id="UP000784294">
    <property type="component" value="Unassembled WGS sequence"/>
</dbReference>